<comment type="caution">
    <text evidence="3">The sequence shown here is derived from an EMBL/GenBank/DDBJ whole genome shotgun (WGS) entry which is preliminary data.</text>
</comment>
<evidence type="ECO:0000256" key="1">
    <source>
        <dbReference type="SAM" id="Coils"/>
    </source>
</evidence>
<reference evidence="3" key="2">
    <citation type="submission" date="2020-09" db="EMBL/GenBank/DDBJ databases">
        <authorList>
            <person name="Sun Q."/>
            <person name="Ohkuma M."/>
        </authorList>
    </citation>
    <scope>NUCLEOTIDE SEQUENCE</scope>
    <source>
        <strain evidence="3">JCM 3131</strain>
    </source>
</reference>
<feature type="coiled-coil region" evidence="1">
    <location>
        <begin position="28"/>
        <end position="62"/>
    </location>
</feature>
<evidence type="ECO:0000313" key="4">
    <source>
        <dbReference type="Proteomes" id="UP000620156"/>
    </source>
</evidence>
<accession>A0A918B8N7</accession>
<organism evidence="3 4">
    <name type="scientific">Streptomyces ruber</name>
    <dbReference type="NCBI Taxonomy" id="83378"/>
    <lineage>
        <taxon>Bacteria</taxon>
        <taxon>Bacillati</taxon>
        <taxon>Actinomycetota</taxon>
        <taxon>Actinomycetes</taxon>
        <taxon>Kitasatosporales</taxon>
        <taxon>Streptomycetaceae</taxon>
        <taxon>Streptomyces</taxon>
    </lineage>
</organism>
<evidence type="ECO:0000313" key="3">
    <source>
        <dbReference type="EMBL" id="GGQ44667.1"/>
    </source>
</evidence>
<keyword evidence="4" id="KW-1185">Reference proteome</keyword>
<gene>
    <name evidence="3" type="ORF">GCM10010145_11660</name>
</gene>
<feature type="compositionally biased region" description="Pro residues" evidence="2">
    <location>
        <begin position="123"/>
        <end position="140"/>
    </location>
</feature>
<name>A0A918B8N7_9ACTN</name>
<dbReference type="AlphaFoldDB" id="A0A918B8N7"/>
<evidence type="ECO:0000256" key="2">
    <source>
        <dbReference type="SAM" id="MobiDB-lite"/>
    </source>
</evidence>
<dbReference type="EMBL" id="BMQK01000002">
    <property type="protein sequence ID" value="GGQ44667.1"/>
    <property type="molecule type" value="Genomic_DNA"/>
</dbReference>
<proteinExistence type="predicted"/>
<sequence>MPFGREDRARLQKLVHQLDCIANDLTGLKQITTDLTALKQQVADQQHAIDEARRDANAAINNGLTEIRATVRAGLDRPNELLTGPLVAVDKELAAIRTGISELKTQAEWTGKHDPGGSEDEPPNPPEPPQPRCGPTGPPEPDPDILRAAAGIAHATVQAQRDTWAFLIQVAGNETHFHIPGKVKDDDGFVKVRFSGPSLVAAVTSLHRVAHTTDNPNTRAIAEHVRDKITAAVREVLNNPRSGNTGKPVCIVIDDRPASAGCEPKTGCE</sequence>
<reference evidence="3" key="1">
    <citation type="journal article" date="2014" name="Int. J. Syst. Evol. Microbiol.">
        <title>Complete genome sequence of Corynebacterium casei LMG S-19264T (=DSM 44701T), isolated from a smear-ripened cheese.</title>
        <authorList>
            <consortium name="US DOE Joint Genome Institute (JGI-PGF)"/>
            <person name="Walter F."/>
            <person name="Albersmeier A."/>
            <person name="Kalinowski J."/>
            <person name="Ruckert C."/>
        </authorList>
    </citation>
    <scope>NUCLEOTIDE SEQUENCE</scope>
    <source>
        <strain evidence="3">JCM 3131</strain>
    </source>
</reference>
<keyword evidence="1" id="KW-0175">Coiled coil</keyword>
<protein>
    <submittedName>
        <fullName evidence="3">Uncharacterized protein</fullName>
    </submittedName>
</protein>
<feature type="region of interest" description="Disordered" evidence="2">
    <location>
        <begin position="104"/>
        <end position="144"/>
    </location>
</feature>
<dbReference type="Proteomes" id="UP000620156">
    <property type="component" value="Unassembled WGS sequence"/>
</dbReference>